<dbReference type="PROSITE" id="PS50887">
    <property type="entry name" value="GGDEF"/>
    <property type="match status" value="1"/>
</dbReference>
<dbReference type="InterPro" id="IPR029787">
    <property type="entry name" value="Nucleotide_cyclase"/>
</dbReference>
<dbReference type="NCBIfam" id="TIGR00254">
    <property type="entry name" value="GGDEF"/>
    <property type="match status" value="1"/>
</dbReference>
<dbReference type="InterPro" id="IPR011990">
    <property type="entry name" value="TPR-like_helical_dom_sf"/>
</dbReference>
<reference evidence="3 4" key="1">
    <citation type="submission" date="2019-03" db="EMBL/GenBank/DDBJ databases">
        <title>Genomic Encyclopedia of Archaeal and Bacterial Type Strains, Phase II (KMG-II): from individual species to whole genera.</title>
        <authorList>
            <person name="Goeker M."/>
        </authorList>
    </citation>
    <scope>NUCLEOTIDE SEQUENCE [LARGE SCALE GENOMIC DNA]</scope>
    <source>
        <strain evidence="3 4">DSM 15388</strain>
    </source>
</reference>
<organism evidence="3 4">
    <name type="scientific">Reinekea marinisedimentorum</name>
    <dbReference type="NCBI Taxonomy" id="230495"/>
    <lineage>
        <taxon>Bacteria</taxon>
        <taxon>Pseudomonadati</taxon>
        <taxon>Pseudomonadota</taxon>
        <taxon>Gammaproteobacteria</taxon>
        <taxon>Oceanospirillales</taxon>
        <taxon>Saccharospirillaceae</taxon>
        <taxon>Reinekea</taxon>
    </lineage>
</organism>
<evidence type="ECO:0000313" key="3">
    <source>
        <dbReference type="EMBL" id="TCS38240.1"/>
    </source>
</evidence>
<protein>
    <submittedName>
        <fullName evidence="3">Diguanylate cyclase (GGDEF)-like protein</fullName>
    </submittedName>
</protein>
<feature type="domain" description="GGDEF" evidence="2">
    <location>
        <begin position="563"/>
        <end position="694"/>
    </location>
</feature>
<dbReference type="InterPro" id="IPR019734">
    <property type="entry name" value="TPR_rpt"/>
</dbReference>
<dbReference type="PANTHER" id="PTHR33121">
    <property type="entry name" value="CYCLIC DI-GMP PHOSPHODIESTERASE PDEF"/>
    <property type="match status" value="1"/>
</dbReference>
<proteinExistence type="predicted"/>
<dbReference type="Proteomes" id="UP000295793">
    <property type="component" value="Unassembled WGS sequence"/>
</dbReference>
<evidence type="ECO:0000259" key="2">
    <source>
        <dbReference type="PROSITE" id="PS50887"/>
    </source>
</evidence>
<dbReference type="SMART" id="SM00065">
    <property type="entry name" value="GAF"/>
    <property type="match status" value="1"/>
</dbReference>
<dbReference type="GO" id="GO:0071111">
    <property type="term" value="F:cyclic-guanylate-specific phosphodiesterase activity"/>
    <property type="evidence" value="ECO:0007669"/>
    <property type="project" value="InterPro"/>
</dbReference>
<dbReference type="Pfam" id="PF13185">
    <property type="entry name" value="GAF_2"/>
    <property type="match status" value="1"/>
</dbReference>
<evidence type="ECO:0000313" key="4">
    <source>
        <dbReference type="Proteomes" id="UP000295793"/>
    </source>
</evidence>
<keyword evidence="4" id="KW-1185">Reference proteome</keyword>
<feature type="repeat" description="TPR" evidence="1">
    <location>
        <begin position="85"/>
        <end position="118"/>
    </location>
</feature>
<dbReference type="InterPro" id="IPR050706">
    <property type="entry name" value="Cyclic-di-GMP_PDE-like"/>
</dbReference>
<dbReference type="SUPFAM" id="SSF55781">
    <property type="entry name" value="GAF domain-like"/>
    <property type="match status" value="1"/>
</dbReference>
<dbReference type="SMART" id="SM00267">
    <property type="entry name" value="GGDEF"/>
    <property type="match status" value="1"/>
</dbReference>
<dbReference type="SUPFAM" id="SSF48452">
    <property type="entry name" value="TPR-like"/>
    <property type="match status" value="1"/>
</dbReference>
<dbReference type="SUPFAM" id="SSF55073">
    <property type="entry name" value="Nucleotide cyclase"/>
    <property type="match status" value="1"/>
</dbReference>
<dbReference type="SMART" id="SM00028">
    <property type="entry name" value="TPR"/>
    <property type="match status" value="2"/>
</dbReference>
<dbReference type="RefSeq" id="WP_165901943.1">
    <property type="nucleotide sequence ID" value="NZ_SLZR01000016.1"/>
</dbReference>
<accession>A0A4V2UJ05</accession>
<dbReference type="EMBL" id="SLZR01000016">
    <property type="protein sequence ID" value="TCS38240.1"/>
    <property type="molecule type" value="Genomic_DNA"/>
</dbReference>
<keyword evidence="1" id="KW-0802">TPR repeat</keyword>
<dbReference type="Gene3D" id="1.25.40.10">
    <property type="entry name" value="Tetratricopeptide repeat domain"/>
    <property type="match status" value="1"/>
</dbReference>
<dbReference type="InterPro" id="IPR000160">
    <property type="entry name" value="GGDEF_dom"/>
</dbReference>
<dbReference type="CDD" id="cd01949">
    <property type="entry name" value="GGDEF"/>
    <property type="match status" value="1"/>
</dbReference>
<dbReference type="InterPro" id="IPR029016">
    <property type="entry name" value="GAF-like_dom_sf"/>
</dbReference>
<evidence type="ECO:0000256" key="1">
    <source>
        <dbReference type="PROSITE-ProRule" id="PRU00339"/>
    </source>
</evidence>
<gene>
    <name evidence="3" type="ORF">BCF53_11651</name>
</gene>
<dbReference type="Gene3D" id="3.30.450.40">
    <property type="match status" value="1"/>
</dbReference>
<dbReference type="InterPro" id="IPR043128">
    <property type="entry name" value="Rev_trsase/Diguanyl_cyclase"/>
</dbReference>
<sequence length="694" mass="79235">MKQDTLYTELKEILQQVKENPQKVQLLAERAILLSQKNGWIRTLALANLVLGWCHIELRVNDAAVENFQRANILFKDTRETEFVANGYFGLGSAYILMGEYTLAIEQFRMALQLMSGVESGNDLVVPVRIGLSRGLMNLGYWSDAEQELMTVTDVTTFNDVLLAEYQLLLLRLAFFRGNQRTVQDQLQLCRELVYSIASIPLSRQVEYFSSRYLMKYENVKIGESQLKKLWDGADANTNTDIYFLTYEAAMDLLSSDKPKYGIDWLNLLLDHSIPLALSHQIHISLASFYVTHLCHDRATAHYQHADRIAREMRENEVTHQWARFQAEEVHHSLRHQVAQQKKNNQILAESNALLQAVNRIAMAVNAALDQESMLRRLRDQLNGWIDTDVVGIAELKEDNLYFDCVLEGEKRLPPDRISMTETNAWSVRAVNDGRILIENNYEMNDDMPLADAPNLVRAVSFIPLKCENRVIGVLTLQSRSAHVFNSRAISLLEYMAPVIGIAFANLINLERTRELSGELNKQQQELNDVRQLMAHISDHDELTGLPNRASLPEHFDRWRTMAPFHCLLLRIVNLDELNSAAGYGVDEEIIRVIGQRLRNRIRPDDLLARTGSDQFLLFVESMRPTGRVKEFADQVIQLAIQPLRSKDTTVYADVAMGIVTFPDHGETLDELMSMATIALNYATEDESAYFCIE</sequence>
<dbReference type="InterPro" id="IPR003018">
    <property type="entry name" value="GAF"/>
</dbReference>
<name>A0A4V2UJ05_9GAMM</name>
<dbReference type="Gene3D" id="3.30.70.270">
    <property type="match status" value="1"/>
</dbReference>
<dbReference type="Pfam" id="PF00990">
    <property type="entry name" value="GGDEF"/>
    <property type="match status" value="1"/>
</dbReference>
<dbReference type="PROSITE" id="PS50005">
    <property type="entry name" value="TPR"/>
    <property type="match status" value="1"/>
</dbReference>
<dbReference type="PANTHER" id="PTHR33121:SF71">
    <property type="entry name" value="OXYGEN SENSOR PROTEIN DOSP"/>
    <property type="match status" value="1"/>
</dbReference>
<comment type="caution">
    <text evidence="3">The sequence shown here is derived from an EMBL/GenBank/DDBJ whole genome shotgun (WGS) entry which is preliminary data.</text>
</comment>
<dbReference type="AlphaFoldDB" id="A0A4V2UJ05"/>